<comment type="caution">
    <text evidence="1">The sequence shown here is derived from an EMBL/GenBank/DDBJ whole genome shotgun (WGS) entry which is preliminary data.</text>
</comment>
<name>A0A8X6RFT1_TRICX</name>
<evidence type="ECO:0000313" key="1">
    <source>
        <dbReference type="EMBL" id="GFX90876.1"/>
    </source>
</evidence>
<gene>
    <name evidence="1" type="ORF">TNCV_3167071</name>
</gene>
<sequence>MDCLGAVHILAWQASSPDISPIKHVRDTIGLHIRAPLNMQIWSNNCYVLGIMYSRVTLGTSISLYRDVCKHVSVPSTTDLNIQTVIVSYGWSLWH</sequence>
<dbReference type="Proteomes" id="UP000887159">
    <property type="component" value="Unassembled WGS sequence"/>
</dbReference>
<dbReference type="AlphaFoldDB" id="A0A8X6RFT1"/>
<organism evidence="1 2">
    <name type="scientific">Trichonephila clavipes</name>
    <name type="common">Golden silk orbweaver</name>
    <name type="synonym">Nephila clavipes</name>
    <dbReference type="NCBI Taxonomy" id="2585209"/>
    <lineage>
        <taxon>Eukaryota</taxon>
        <taxon>Metazoa</taxon>
        <taxon>Ecdysozoa</taxon>
        <taxon>Arthropoda</taxon>
        <taxon>Chelicerata</taxon>
        <taxon>Arachnida</taxon>
        <taxon>Araneae</taxon>
        <taxon>Araneomorphae</taxon>
        <taxon>Entelegynae</taxon>
        <taxon>Araneoidea</taxon>
        <taxon>Nephilidae</taxon>
        <taxon>Trichonephila</taxon>
    </lineage>
</organism>
<keyword evidence="2" id="KW-1185">Reference proteome</keyword>
<accession>A0A8X6RFT1</accession>
<proteinExistence type="predicted"/>
<protein>
    <submittedName>
        <fullName evidence="1">Uncharacterized protein</fullName>
    </submittedName>
</protein>
<evidence type="ECO:0000313" key="2">
    <source>
        <dbReference type="Proteomes" id="UP000887159"/>
    </source>
</evidence>
<reference evidence="1" key="1">
    <citation type="submission" date="2020-08" db="EMBL/GenBank/DDBJ databases">
        <title>Multicomponent nature underlies the extraordinary mechanical properties of spider dragline silk.</title>
        <authorList>
            <person name="Kono N."/>
            <person name="Nakamura H."/>
            <person name="Mori M."/>
            <person name="Yoshida Y."/>
            <person name="Ohtoshi R."/>
            <person name="Malay A.D."/>
            <person name="Moran D.A.P."/>
            <person name="Tomita M."/>
            <person name="Numata K."/>
            <person name="Arakawa K."/>
        </authorList>
    </citation>
    <scope>NUCLEOTIDE SEQUENCE</scope>
</reference>
<dbReference type="EMBL" id="BMAU01021105">
    <property type="protein sequence ID" value="GFX90876.1"/>
    <property type="molecule type" value="Genomic_DNA"/>
</dbReference>